<comment type="caution">
    <text evidence="2">The sequence shown here is derived from an EMBL/GenBank/DDBJ whole genome shotgun (WGS) entry which is preliminary data.</text>
</comment>
<reference evidence="2 3" key="1">
    <citation type="submission" date="2020-08" db="EMBL/GenBank/DDBJ databases">
        <title>Genomic Encyclopedia of Type Strains, Phase IV (KMG-IV): sequencing the most valuable type-strain genomes for metagenomic binning, comparative biology and taxonomic classification.</title>
        <authorList>
            <person name="Goeker M."/>
        </authorList>
    </citation>
    <scope>NUCLEOTIDE SEQUENCE [LARGE SCALE GENOMIC DNA]</scope>
    <source>
        <strain evidence="2 3">DSM 103733</strain>
    </source>
</reference>
<keyword evidence="3" id="KW-1185">Reference proteome</keyword>
<dbReference type="OrthoDB" id="5419659at2"/>
<dbReference type="Gene3D" id="3.30.160.250">
    <property type="match status" value="1"/>
</dbReference>
<name>A0A841K239_9BACT</name>
<organism evidence="2 3">
    <name type="scientific">Silvibacterium bohemicum</name>
    <dbReference type="NCBI Taxonomy" id="1577686"/>
    <lineage>
        <taxon>Bacteria</taxon>
        <taxon>Pseudomonadati</taxon>
        <taxon>Acidobacteriota</taxon>
        <taxon>Terriglobia</taxon>
        <taxon>Terriglobales</taxon>
        <taxon>Acidobacteriaceae</taxon>
        <taxon>Silvibacterium</taxon>
    </lineage>
</organism>
<protein>
    <submittedName>
        <fullName evidence="2">Putative RNase H-like HicB family nuclease</fullName>
    </submittedName>
</protein>
<dbReference type="SUPFAM" id="SSF143100">
    <property type="entry name" value="TTHA1013/TTHA0281-like"/>
    <property type="match status" value="1"/>
</dbReference>
<evidence type="ECO:0000259" key="1">
    <source>
        <dbReference type="Pfam" id="PF15919"/>
    </source>
</evidence>
<dbReference type="AlphaFoldDB" id="A0A841K239"/>
<dbReference type="InterPro" id="IPR035069">
    <property type="entry name" value="TTHA1013/TTHA0281-like"/>
</dbReference>
<dbReference type="Pfam" id="PF15919">
    <property type="entry name" value="HicB_lk_antitox"/>
    <property type="match status" value="1"/>
</dbReference>
<evidence type="ECO:0000313" key="3">
    <source>
        <dbReference type="Proteomes" id="UP000538666"/>
    </source>
</evidence>
<evidence type="ECO:0000313" key="2">
    <source>
        <dbReference type="EMBL" id="MBB6146657.1"/>
    </source>
</evidence>
<dbReference type="InterPro" id="IPR031807">
    <property type="entry name" value="HicB-like"/>
</dbReference>
<sequence>MTKTFLVVYAKVPGKNFAGQAPDVPGCVSAGDTLEEMRVMMREGLESHFQVMTEYGERLPEPATTSVDFKDDDFEDVEYFVVEHLQVEMPVQHHKGEAISA</sequence>
<feature type="domain" description="HicB-like antitoxin of toxin-antitoxin system" evidence="1">
    <location>
        <begin position="15"/>
        <end position="83"/>
    </location>
</feature>
<gene>
    <name evidence="2" type="ORF">HNQ77_004636</name>
</gene>
<proteinExistence type="predicted"/>
<dbReference type="Proteomes" id="UP000538666">
    <property type="component" value="Unassembled WGS sequence"/>
</dbReference>
<dbReference type="EMBL" id="JACHEK010000010">
    <property type="protein sequence ID" value="MBB6146657.1"/>
    <property type="molecule type" value="Genomic_DNA"/>
</dbReference>
<dbReference type="RefSeq" id="WP_050060316.1">
    <property type="nucleotide sequence ID" value="NZ_JACHEK010000010.1"/>
</dbReference>
<accession>A0A841K239</accession>